<keyword evidence="9" id="KW-1185">Reference proteome</keyword>
<dbReference type="EMBL" id="CAJFDH010000003">
    <property type="protein sequence ID" value="CAD5216012.1"/>
    <property type="molecule type" value="Genomic_DNA"/>
</dbReference>
<keyword evidence="5 6" id="KW-0472">Membrane</keyword>
<dbReference type="Proteomes" id="UP000614601">
    <property type="component" value="Unassembled WGS sequence"/>
</dbReference>
<evidence type="ECO:0000256" key="3">
    <source>
        <dbReference type="ARBA" id="ARBA00022692"/>
    </source>
</evidence>
<proteinExistence type="inferred from homology"/>
<evidence type="ECO:0000256" key="5">
    <source>
        <dbReference type="ARBA" id="ARBA00023136"/>
    </source>
</evidence>
<dbReference type="Proteomes" id="UP000783686">
    <property type="component" value="Unassembled WGS sequence"/>
</dbReference>
<dbReference type="GO" id="GO:0012505">
    <property type="term" value="C:endomembrane system"/>
    <property type="evidence" value="ECO:0007669"/>
    <property type="project" value="UniProtKB-SubCell"/>
</dbReference>
<feature type="transmembrane region" description="Helical" evidence="6">
    <location>
        <begin position="58"/>
        <end position="78"/>
    </location>
</feature>
<dbReference type="PANTHER" id="PTHR21324:SF2">
    <property type="entry name" value="EG:22E5.9 PROTEIN"/>
    <property type="match status" value="1"/>
</dbReference>
<evidence type="ECO:0000313" key="8">
    <source>
        <dbReference type="EMBL" id="CAD5216012.1"/>
    </source>
</evidence>
<dbReference type="OrthoDB" id="191706at2759"/>
<dbReference type="PANTHER" id="PTHR21324">
    <property type="entry name" value="FASTING-INDUCIBLE INTEGRAL MEMBRANE PROTEIN TM6P1-RELATED"/>
    <property type="match status" value="1"/>
</dbReference>
<keyword evidence="4 6" id="KW-1133">Transmembrane helix</keyword>
<comment type="similarity">
    <text evidence="2">Belongs to the DRAM/TMEM150 family.</text>
</comment>
<evidence type="ECO:0000313" key="9">
    <source>
        <dbReference type="Proteomes" id="UP000614601"/>
    </source>
</evidence>
<accession>A0A811KKK5</accession>
<feature type="transmembrane region" description="Helical" evidence="6">
    <location>
        <begin position="98"/>
        <end position="116"/>
    </location>
</feature>
<gene>
    <name evidence="8" type="ORF">BOKJ2_LOCUS6380</name>
</gene>
<comment type="caution">
    <text evidence="8">The sequence shown here is derived from an EMBL/GenBank/DDBJ whole genome shotgun (WGS) entry which is preliminary data.</text>
</comment>
<feature type="transmembrane region" description="Helical" evidence="6">
    <location>
        <begin position="165"/>
        <end position="189"/>
    </location>
</feature>
<evidence type="ECO:0000256" key="2">
    <source>
        <dbReference type="ARBA" id="ARBA00006565"/>
    </source>
</evidence>
<evidence type="ECO:0000256" key="6">
    <source>
        <dbReference type="SAM" id="Phobius"/>
    </source>
</evidence>
<keyword evidence="3 6" id="KW-0812">Transmembrane</keyword>
<feature type="transmembrane region" description="Helical" evidence="6">
    <location>
        <begin position="128"/>
        <end position="153"/>
    </location>
</feature>
<organism evidence="8 9">
    <name type="scientific">Bursaphelenchus okinawaensis</name>
    <dbReference type="NCBI Taxonomy" id="465554"/>
    <lineage>
        <taxon>Eukaryota</taxon>
        <taxon>Metazoa</taxon>
        <taxon>Ecdysozoa</taxon>
        <taxon>Nematoda</taxon>
        <taxon>Chromadorea</taxon>
        <taxon>Rhabditida</taxon>
        <taxon>Tylenchina</taxon>
        <taxon>Tylenchomorpha</taxon>
        <taxon>Aphelenchoidea</taxon>
        <taxon>Aphelenchoididae</taxon>
        <taxon>Bursaphelenchus</taxon>
    </lineage>
</organism>
<feature type="domain" description="CWH43-like N-terminal" evidence="7">
    <location>
        <begin position="13"/>
        <end position="240"/>
    </location>
</feature>
<reference evidence="8" key="1">
    <citation type="submission" date="2020-09" db="EMBL/GenBank/DDBJ databases">
        <authorList>
            <person name="Kikuchi T."/>
        </authorList>
    </citation>
    <scope>NUCLEOTIDE SEQUENCE</scope>
    <source>
        <strain evidence="8">SH1</strain>
    </source>
</reference>
<sequence length="271" mass="30219">MRLLQMGRLGAGHLPVFFGIIFTMMLGATYCFAVYHGDVDPVFPYISASGDSRPESCVFSMLLNLCALLSVVIVYLRYSLIAELNRSSNILLKRLNRIALYFGTIGGIGMCIVANFQETAVVKIHLFGALNCFGFGGLYMILQSIISHIMCPLFAGRRAANVRSVLAIVSVIAFFVAVYYGVAAVNMFHKFHPDLPTPRPWSRKQMHEGYELHCVSAIAEWTLALMNMAFILSFSRDFEKIRVDLRVNPLVGHLDQSPIWRSESDLANALP</sequence>
<evidence type="ECO:0000256" key="4">
    <source>
        <dbReference type="ARBA" id="ARBA00022989"/>
    </source>
</evidence>
<dbReference type="EMBL" id="CAJFCW020000003">
    <property type="protein sequence ID" value="CAG9105165.1"/>
    <property type="molecule type" value="Genomic_DNA"/>
</dbReference>
<evidence type="ECO:0000256" key="1">
    <source>
        <dbReference type="ARBA" id="ARBA00004127"/>
    </source>
</evidence>
<comment type="subcellular location">
    <subcellularLocation>
        <location evidence="1">Endomembrane system</location>
        <topology evidence="1">Multi-pass membrane protein</topology>
    </subcellularLocation>
</comment>
<evidence type="ECO:0000259" key="7">
    <source>
        <dbReference type="Pfam" id="PF10277"/>
    </source>
</evidence>
<dbReference type="AlphaFoldDB" id="A0A811KKK5"/>
<dbReference type="InterPro" id="IPR019402">
    <property type="entry name" value="CWH43_N"/>
</dbReference>
<dbReference type="InterPro" id="IPR050911">
    <property type="entry name" value="DRAM/TMEM150_Autophagy_Mod"/>
</dbReference>
<feature type="transmembrane region" description="Helical" evidence="6">
    <location>
        <begin position="209"/>
        <end position="232"/>
    </location>
</feature>
<name>A0A811KKK5_9BILA</name>
<dbReference type="Pfam" id="PF10277">
    <property type="entry name" value="Frag1"/>
    <property type="match status" value="1"/>
</dbReference>
<protein>
    <recommendedName>
        <fullName evidence="7">CWH43-like N-terminal domain-containing protein</fullName>
    </recommendedName>
</protein>
<feature type="transmembrane region" description="Helical" evidence="6">
    <location>
        <begin position="12"/>
        <end position="35"/>
    </location>
</feature>